<dbReference type="FunFam" id="1.10.1040.10:FF:000017">
    <property type="entry name" value="2-dehydropantoate 2-reductase"/>
    <property type="match status" value="1"/>
</dbReference>
<sequence>MREVVIIGAGAMGCLFAGRLAEAGAAVTLVDLDRPRLEALARDGITLVDDKGERRIPIRARLAGDVDGPVDLVLLFTKAMHSRSAIASAAHLVRPGTYALTLQNGLGNAEIIAETFPAGQVLLGVTDLPADLETATRVSSHGHGTVRLGSYRPDGEAGALTAVELLGRAGIDAKYDRAIEVGVWEKVAFNAALNAMATVTGLTVGGMDTPAGRRIAFAIAREVAATAAAKGLMLDLSSIEGKIDFALTHHRQHKASMLQDRLAGRRTEIEAINGAVAREAQSLGVAVPVTATLADLVRLNEPV</sequence>
<comment type="caution">
    <text evidence="13">The sequence shown here is derived from an EMBL/GenBank/DDBJ whole genome shotgun (WGS) entry which is preliminary data.</text>
</comment>
<gene>
    <name evidence="13" type="ORF">NEE01_01015</name>
</gene>
<evidence type="ECO:0000259" key="12">
    <source>
        <dbReference type="Pfam" id="PF08546"/>
    </source>
</evidence>
<evidence type="ECO:0000256" key="3">
    <source>
        <dbReference type="ARBA" id="ARBA00013014"/>
    </source>
</evidence>
<name>A0AA41Z3I9_9SPHN</name>
<dbReference type="AlphaFoldDB" id="A0AA41Z3I9"/>
<evidence type="ECO:0000259" key="11">
    <source>
        <dbReference type="Pfam" id="PF02558"/>
    </source>
</evidence>
<keyword evidence="6 10" id="KW-0521">NADP</keyword>
<dbReference type="InterPro" id="IPR003710">
    <property type="entry name" value="ApbA"/>
</dbReference>
<dbReference type="SUPFAM" id="SSF51735">
    <property type="entry name" value="NAD(P)-binding Rossmann-fold domains"/>
    <property type="match status" value="1"/>
</dbReference>
<keyword evidence="14" id="KW-1185">Reference proteome</keyword>
<dbReference type="RefSeq" id="WP_179514356.1">
    <property type="nucleotide sequence ID" value="NZ_JANFAV010000001.1"/>
</dbReference>
<dbReference type="GO" id="GO:0005737">
    <property type="term" value="C:cytoplasm"/>
    <property type="evidence" value="ECO:0007669"/>
    <property type="project" value="TreeGrafter"/>
</dbReference>
<feature type="domain" description="Ketopantoate reductase C-terminal" evidence="12">
    <location>
        <begin position="182"/>
        <end position="299"/>
    </location>
</feature>
<protein>
    <recommendedName>
        <fullName evidence="4 10">2-dehydropantoate 2-reductase</fullName>
        <ecNumber evidence="3 10">1.1.1.169</ecNumber>
    </recommendedName>
    <alternativeName>
        <fullName evidence="8 10">Ketopantoate reductase</fullName>
    </alternativeName>
</protein>
<comment type="similarity">
    <text evidence="2 10">Belongs to the ketopantoate reductase family.</text>
</comment>
<feature type="domain" description="Ketopantoate reductase N-terminal" evidence="11">
    <location>
        <begin position="4"/>
        <end position="152"/>
    </location>
</feature>
<evidence type="ECO:0000256" key="9">
    <source>
        <dbReference type="ARBA" id="ARBA00048793"/>
    </source>
</evidence>
<dbReference type="GO" id="GO:0015940">
    <property type="term" value="P:pantothenate biosynthetic process"/>
    <property type="evidence" value="ECO:0007669"/>
    <property type="project" value="UniProtKB-KW"/>
</dbReference>
<dbReference type="SUPFAM" id="SSF48179">
    <property type="entry name" value="6-phosphogluconate dehydrogenase C-terminal domain-like"/>
    <property type="match status" value="1"/>
</dbReference>
<evidence type="ECO:0000256" key="4">
    <source>
        <dbReference type="ARBA" id="ARBA00019465"/>
    </source>
</evidence>
<evidence type="ECO:0000313" key="14">
    <source>
        <dbReference type="Proteomes" id="UP001165565"/>
    </source>
</evidence>
<reference evidence="13" key="1">
    <citation type="submission" date="2022-06" db="EMBL/GenBank/DDBJ databases">
        <title>Sphingomonas sp. nov. isolated from rhizosphere soil of tomato.</title>
        <authorList>
            <person name="Dong H."/>
            <person name="Gao R."/>
        </authorList>
    </citation>
    <scope>NUCLEOTIDE SEQUENCE</scope>
    <source>
        <strain evidence="13">MMSM24</strain>
    </source>
</reference>
<dbReference type="Proteomes" id="UP001165565">
    <property type="component" value="Unassembled WGS sequence"/>
</dbReference>
<dbReference type="GO" id="GO:0008677">
    <property type="term" value="F:2-dehydropantoate 2-reductase activity"/>
    <property type="evidence" value="ECO:0007669"/>
    <property type="project" value="UniProtKB-EC"/>
</dbReference>
<dbReference type="Pfam" id="PF08546">
    <property type="entry name" value="ApbA_C"/>
    <property type="match status" value="1"/>
</dbReference>
<dbReference type="Gene3D" id="3.40.50.720">
    <property type="entry name" value="NAD(P)-binding Rossmann-like Domain"/>
    <property type="match status" value="1"/>
</dbReference>
<keyword evidence="5 10" id="KW-0566">Pantothenate biosynthesis</keyword>
<dbReference type="EMBL" id="JANFAV010000001">
    <property type="protein sequence ID" value="MCW6533355.1"/>
    <property type="molecule type" value="Genomic_DNA"/>
</dbReference>
<evidence type="ECO:0000256" key="8">
    <source>
        <dbReference type="ARBA" id="ARBA00032024"/>
    </source>
</evidence>
<dbReference type="PANTHER" id="PTHR21708:SF26">
    <property type="entry name" value="2-DEHYDROPANTOATE 2-REDUCTASE"/>
    <property type="match status" value="1"/>
</dbReference>
<dbReference type="InterPro" id="IPR008927">
    <property type="entry name" value="6-PGluconate_DH-like_C_sf"/>
</dbReference>
<dbReference type="InterPro" id="IPR013328">
    <property type="entry name" value="6PGD_dom2"/>
</dbReference>
<dbReference type="NCBIfam" id="TIGR00745">
    <property type="entry name" value="apbA_panE"/>
    <property type="match status" value="1"/>
</dbReference>
<evidence type="ECO:0000256" key="1">
    <source>
        <dbReference type="ARBA" id="ARBA00004994"/>
    </source>
</evidence>
<dbReference type="EC" id="1.1.1.169" evidence="3 10"/>
<comment type="pathway">
    <text evidence="1 10">Cofactor biosynthesis; (R)-pantothenate biosynthesis; (R)-pantoate from 3-methyl-2-oxobutanoate: step 2/2.</text>
</comment>
<dbReference type="Pfam" id="PF02558">
    <property type="entry name" value="ApbA"/>
    <property type="match status" value="1"/>
</dbReference>
<evidence type="ECO:0000256" key="7">
    <source>
        <dbReference type="ARBA" id="ARBA00023002"/>
    </source>
</evidence>
<evidence type="ECO:0000256" key="2">
    <source>
        <dbReference type="ARBA" id="ARBA00007870"/>
    </source>
</evidence>
<evidence type="ECO:0000256" key="10">
    <source>
        <dbReference type="RuleBase" id="RU362068"/>
    </source>
</evidence>
<dbReference type="Gene3D" id="1.10.1040.10">
    <property type="entry name" value="N-(1-d-carboxylethyl)-l-norvaline Dehydrogenase, domain 2"/>
    <property type="match status" value="1"/>
</dbReference>
<evidence type="ECO:0000313" key="13">
    <source>
        <dbReference type="EMBL" id="MCW6533355.1"/>
    </source>
</evidence>
<evidence type="ECO:0000256" key="6">
    <source>
        <dbReference type="ARBA" id="ARBA00022857"/>
    </source>
</evidence>
<keyword evidence="7 10" id="KW-0560">Oxidoreductase</keyword>
<dbReference type="InterPro" id="IPR051402">
    <property type="entry name" value="KPR-Related"/>
</dbReference>
<dbReference type="InterPro" id="IPR013332">
    <property type="entry name" value="KPR_N"/>
</dbReference>
<comment type="function">
    <text evidence="10">Catalyzes the NADPH-dependent reduction of ketopantoate into pantoic acid.</text>
</comment>
<dbReference type="PANTHER" id="PTHR21708">
    <property type="entry name" value="PROBABLE 2-DEHYDROPANTOATE 2-REDUCTASE"/>
    <property type="match status" value="1"/>
</dbReference>
<dbReference type="InterPro" id="IPR036291">
    <property type="entry name" value="NAD(P)-bd_dom_sf"/>
</dbReference>
<organism evidence="13 14">
    <name type="scientific">Sphingomonas lycopersici</name>
    <dbReference type="NCBI Taxonomy" id="2951807"/>
    <lineage>
        <taxon>Bacteria</taxon>
        <taxon>Pseudomonadati</taxon>
        <taxon>Pseudomonadota</taxon>
        <taxon>Alphaproteobacteria</taxon>
        <taxon>Sphingomonadales</taxon>
        <taxon>Sphingomonadaceae</taxon>
        <taxon>Sphingomonas</taxon>
    </lineage>
</organism>
<proteinExistence type="inferred from homology"/>
<dbReference type="InterPro" id="IPR013752">
    <property type="entry name" value="KPA_reductase"/>
</dbReference>
<evidence type="ECO:0000256" key="5">
    <source>
        <dbReference type="ARBA" id="ARBA00022655"/>
    </source>
</evidence>
<comment type="catalytic activity">
    <reaction evidence="9 10">
        <text>(R)-pantoate + NADP(+) = 2-dehydropantoate + NADPH + H(+)</text>
        <dbReference type="Rhea" id="RHEA:16233"/>
        <dbReference type="ChEBI" id="CHEBI:11561"/>
        <dbReference type="ChEBI" id="CHEBI:15378"/>
        <dbReference type="ChEBI" id="CHEBI:15980"/>
        <dbReference type="ChEBI" id="CHEBI:57783"/>
        <dbReference type="ChEBI" id="CHEBI:58349"/>
        <dbReference type="EC" id="1.1.1.169"/>
    </reaction>
</comment>
<accession>A0AA41Z3I9</accession>